<dbReference type="FunFam" id="1.20.200.10:FF:000001">
    <property type="entry name" value="Fumarate hydratase, mitochondrial"/>
    <property type="match status" value="1"/>
</dbReference>
<evidence type="ECO:0000313" key="8">
    <source>
        <dbReference type="Proteomes" id="UP000036406"/>
    </source>
</evidence>
<dbReference type="InterPro" id="IPR000362">
    <property type="entry name" value="Fumarate_lyase_fam"/>
</dbReference>
<dbReference type="Gene3D" id="1.10.275.10">
    <property type="entry name" value="Fumarase/aspartase (N-terminal domain)"/>
    <property type="match status" value="1"/>
</dbReference>
<dbReference type="InterPro" id="IPR051546">
    <property type="entry name" value="Aspartate_Ammonia-Lyase"/>
</dbReference>
<name>A0A0H4I3Z3_9GAMM</name>
<feature type="domain" description="Fumarase C C-terminal" evidence="6">
    <location>
        <begin position="401"/>
        <end position="454"/>
    </location>
</feature>
<gene>
    <name evidence="7" type="primary">aspA</name>
    <name evidence="7" type="ORF">ABA45_16225</name>
</gene>
<evidence type="ECO:0000259" key="6">
    <source>
        <dbReference type="Pfam" id="PF10415"/>
    </source>
</evidence>
<dbReference type="AlphaFoldDB" id="A0A0H4I3Z3"/>
<evidence type="ECO:0000256" key="4">
    <source>
        <dbReference type="ARBA" id="ARBA00023239"/>
    </source>
</evidence>
<dbReference type="InterPro" id="IPR018951">
    <property type="entry name" value="Fumarase_C_C"/>
</dbReference>
<dbReference type="SUPFAM" id="SSF48557">
    <property type="entry name" value="L-aspartase-like"/>
    <property type="match status" value="1"/>
</dbReference>
<organism evidence="7 8">
    <name type="scientific">Marinobacter psychrophilus</name>
    <dbReference type="NCBI Taxonomy" id="330734"/>
    <lineage>
        <taxon>Bacteria</taxon>
        <taxon>Pseudomonadati</taxon>
        <taxon>Pseudomonadota</taxon>
        <taxon>Gammaproteobacteria</taxon>
        <taxon>Pseudomonadales</taxon>
        <taxon>Marinobacteraceae</taxon>
        <taxon>Marinobacter</taxon>
    </lineage>
</organism>
<dbReference type="InterPro" id="IPR008948">
    <property type="entry name" value="L-Aspartase-like"/>
</dbReference>
<dbReference type="Pfam" id="PF10415">
    <property type="entry name" value="FumaraseC_C"/>
    <property type="match status" value="1"/>
</dbReference>
<dbReference type="Gene3D" id="1.10.40.30">
    <property type="entry name" value="Fumarase/aspartase (C-terminal domain)"/>
    <property type="match status" value="1"/>
</dbReference>
<dbReference type="RefSeq" id="WP_048387877.1">
    <property type="nucleotide sequence ID" value="NZ_CP011494.1"/>
</dbReference>
<evidence type="ECO:0000256" key="3">
    <source>
        <dbReference type="ARBA" id="ARBA00016146"/>
    </source>
</evidence>
<dbReference type="InterPro" id="IPR024083">
    <property type="entry name" value="Fumarase/histidase_N"/>
</dbReference>
<proteinExistence type="inferred from homology"/>
<protein>
    <recommendedName>
        <fullName evidence="3">Aspartate ammonia-lyase</fullName>
    </recommendedName>
</protein>
<dbReference type="KEGG" id="mpq:ABA45_16225"/>
<dbReference type="PRINTS" id="PR00149">
    <property type="entry name" value="FUMRATELYASE"/>
</dbReference>
<dbReference type="GO" id="GO:0005829">
    <property type="term" value="C:cytosol"/>
    <property type="evidence" value="ECO:0007669"/>
    <property type="project" value="TreeGrafter"/>
</dbReference>
<dbReference type="Pfam" id="PF00206">
    <property type="entry name" value="Lyase_1"/>
    <property type="match status" value="1"/>
</dbReference>
<reference evidence="7 8" key="1">
    <citation type="submission" date="2015-05" db="EMBL/GenBank/DDBJ databases">
        <title>Complete genome of Marinobacter psychrophilus strain 20041T isolated from sea-ice of the Canadian Basin.</title>
        <authorList>
            <person name="Song L."/>
            <person name="Ren L."/>
            <person name="Yu Y."/>
            <person name="Wang X."/>
        </authorList>
    </citation>
    <scope>NUCLEOTIDE SEQUENCE [LARGE SCALE GENOMIC DNA]</scope>
    <source>
        <strain evidence="7 8">20041</strain>
    </source>
</reference>
<evidence type="ECO:0000259" key="5">
    <source>
        <dbReference type="Pfam" id="PF00206"/>
    </source>
</evidence>
<dbReference type="GO" id="GO:0006099">
    <property type="term" value="P:tricarboxylic acid cycle"/>
    <property type="evidence" value="ECO:0007669"/>
    <property type="project" value="InterPro"/>
</dbReference>
<evidence type="ECO:0000256" key="2">
    <source>
        <dbReference type="ARBA" id="ARBA00011881"/>
    </source>
</evidence>
<dbReference type="PATRIC" id="fig|330734.3.peg.3415"/>
<dbReference type="PANTHER" id="PTHR42696:SF2">
    <property type="entry name" value="ASPARTATE AMMONIA-LYASE"/>
    <property type="match status" value="1"/>
</dbReference>
<dbReference type="GO" id="GO:0006531">
    <property type="term" value="P:aspartate metabolic process"/>
    <property type="evidence" value="ECO:0007669"/>
    <property type="project" value="TreeGrafter"/>
</dbReference>
<accession>A0A0H4I3Z3</accession>
<evidence type="ECO:0000313" key="7">
    <source>
        <dbReference type="EMBL" id="AKO53781.1"/>
    </source>
</evidence>
<dbReference type="GO" id="GO:0008797">
    <property type="term" value="F:aspartate ammonia-lyase activity"/>
    <property type="evidence" value="ECO:0007669"/>
    <property type="project" value="TreeGrafter"/>
</dbReference>
<dbReference type="PANTHER" id="PTHR42696">
    <property type="entry name" value="ASPARTATE AMMONIA-LYASE"/>
    <property type="match status" value="1"/>
</dbReference>
<keyword evidence="8" id="KW-1185">Reference proteome</keyword>
<feature type="domain" description="Fumarate lyase N-terminal" evidence="5">
    <location>
        <begin position="12"/>
        <end position="335"/>
    </location>
</feature>
<dbReference type="Proteomes" id="UP000036406">
    <property type="component" value="Chromosome"/>
</dbReference>
<dbReference type="Gene3D" id="1.20.200.10">
    <property type="entry name" value="Fumarase/aspartase (Central domain)"/>
    <property type="match status" value="1"/>
</dbReference>
<dbReference type="EMBL" id="CP011494">
    <property type="protein sequence ID" value="AKO53781.1"/>
    <property type="molecule type" value="Genomic_DNA"/>
</dbReference>
<comment type="subunit">
    <text evidence="2">Homotetramer.</text>
</comment>
<comment type="similarity">
    <text evidence="1">Belongs to the class-II fumarase/aspartase family. Aspartase subfamily.</text>
</comment>
<sequence length="460" mass="48840">MSNERVESDSLGEVRVPENALWGAQTQRAIENFPVSGQPMPPAFIAAVVQIKKAAAEANASLALLNGPVRDAIVLACDQLLAGDYYDQFPVDRYQTGSGTSTNMNVNEVIATLAQLSGVVVHPNDHVNMSQSSNDVIPSAIHISAVIAIHQNLVPALTHLQGVLYEREAMYGEQVKTGRTHLMDAMPVTLGQELQTWREQLKATQARIERAADELLALPQGGTAVGTGINAVSEFAPEFTRCLKANTGFGFKPLTHKFVAQSAVDAPVALSAQLRGLGIVLTKIANDLRWMNSGPIHGLSEISLPVLQPGSSIMPGKVNPVIPESVAMVGAQIMGLDASIAYAGQSGNFQLNVMLPLVGANLLEMIGLLSNASSLLSNKALKGFTVNAEHLNAGVGRNPVLVTALNPEIGYSLASEIAKEAYASGRPVIDVAEERSGLSRERLEQLMDPLKLTRGGLAEQ</sequence>
<dbReference type="FunFam" id="1.10.40.30:FF:000002">
    <property type="entry name" value="Fumarate hydratase class II"/>
    <property type="match status" value="1"/>
</dbReference>
<dbReference type="STRING" id="330734.ABA45_16225"/>
<dbReference type="FunFam" id="1.10.275.10:FF:000001">
    <property type="entry name" value="Fumarate hydratase, mitochondrial"/>
    <property type="match status" value="1"/>
</dbReference>
<dbReference type="InterPro" id="IPR020557">
    <property type="entry name" value="Fumarate_lyase_CS"/>
</dbReference>
<dbReference type="PROSITE" id="PS00163">
    <property type="entry name" value="FUMARATE_LYASES"/>
    <property type="match status" value="1"/>
</dbReference>
<evidence type="ECO:0000256" key="1">
    <source>
        <dbReference type="ARBA" id="ARBA00005596"/>
    </source>
</evidence>
<dbReference type="InterPro" id="IPR022761">
    <property type="entry name" value="Fumarate_lyase_N"/>
</dbReference>
<keyword evidence="4 7" id="KW-0456">Lyase</keyword>